<keyword evidence="2" id="KW-1185">Reference proteome</keyword>
<accession>A0A6J3QC40</accession>
<gene>
    <name evidence="3" type="primary">LOC117308929</name>
</gene>
<dbReference type="SUPFAM" id="SSF47266">
    <property type="entry name" value="4-helical cytokines"/>
    <property type="match status" value="1"/>
</dbReference>
<evidence type="ECO:0000313" key="3">
    <source>
        <dbReference type="RefSeq" id="XP_033699915.1"/>
    </source>
</evidence>
<dbReference type="AlphaFoldDB" id="A0A6J3QC40"/>
<dbReference type="InParanoid" id="A0A6J3QC40"/>
<feature type="region of interest" description="Disordered" evidence="1">
    <location>
        <begin position="219"/>
        <end position="255"/>
    </location>
</feature>
<reference evidence="3" key="1">
    <citation type="submission" date="2025-08" db="UniProtKB">
        <authorList>
            <consortium name="RefSeq"/>
        </authorList>
    </citation>
    <scope>IDENTIFICATION</scope>
    <source>
        <tissue evidence="3">Spleen</tissue>
    </source>
</reference>
<dbReference type="OrthoDB" id="9724910at2759"/>
<proteinExistence type="predicted"/>
<dbReference type="Gene3D" id="1.20.1250.70">
    <property type="entry name" value="Interleukin-15/Interleukin-21"/>
    <property type="match status" value="1"/>
</dbReference>
<dbReference type="InterPro" id="IPR009079">
    <property type="entry name" value="4_helix_cytokine-like_core"/>
</dbReference>
<evidence type="ECO:0000256" key="1">
    <source>
        <dbReference type="SAM" id="MobiDB-lite"/>
    </source>
</evidence>
<name>A0A6J3QC40_TURTR</name>
<evidence type="ECO:0000313" key="2">
    <source>
        <dbReference type="Proteomes" id="UP000245320"/>
    </source>
</evidence>
<dbReference type="Proteomes" id="UP000245320">
    <property type="component" value="Chromosome 19"/>
</dbReference>
<protein>
    <submittedName>
        <fullName evidence="3">Uncharacterized protein LOC117308929</fullName>
    </submittedName>
</protein>
<sequence length="255" mass="28530">MYLQRQIKPNPGVFHWKGGKGGNSLTYSSFPTCSHSLYLLFPGPQAGTRESLGVGRVPMWPLWTILLLVLPLGGLGPPFCPRETFCFLIAIMKLLGSKNDGTLYTADDLLVCPAEALGYFWLELSVIGFEEGPSMETAVFRLQRLLDALRSWLWVTGWGPCPPCGGHPQRPVHLFLAKLLELLQGACAQHLPSARTWEVRGKDTDSLVLLERLRGERERRFGLQPQFPNPKPSPSRPEDLTQSPRSQGKRRESKI</sequence>
<dbReference type="RefSeq" id="XP_033699915.1">
    <property type="nucleotide sequence ID" value="XM_033844024.1"/>
</dbReference>
<organism evidence="2 3">
    <name type="scientific">Tursiops truncatus</name>
    <name type="common">Atlantic bottle-nosed dolphin</name>
    <name type="synonym">Delphinus truncatus</name>
    <dbReference type="NCBI Taxonomy" id="9739"/>
    <lineage>
        <taxon>Eukaryota</taxon>
        <taxon>Metazoa</taxon>
        <taxon>Chordata</taxon>
        <taxon>Craniata</taxon>
        <taxon>Vertebrata</taxon>
        <taxon>Euteleostomi</taxon>
        <taxon>Mammalia</taxon>
        <taxon>Eutheria</taxon>
        <taxon>Laurasiatheria</taxon>
        <taxon>Artiodactyla</taxon>
        <taxon>Whippomorpha</taxon>
        <taxon>Cetacea</taxon>
        <taxon>Odontoceti</taxon>
        <taxon>Delphinidae</taxon>
        <taxon>Tursiops</taxon>
    </lineage>
</organism>